<comment type="caution">
    <text evidence="1">The sequence shown here is derived from an EMBL/GenBank/DDBJ whole genome shotgun (WGS) entry which is preliminary data.</text>
</comment>
<name>A0A2S2KRH5_9ARCH</name>
<proteinExistence type="predicted"/>
<protein>
    <submittedName>
        <fullName evidence="1">Uncharacterized protein</fullName>
    </submittedName>
</protein>
<dbReference type="AlphaFoldDB" id="A0A2S2KRH5"/>
<gene>
    <name evidence="1" type="ORF">NZNM25_10440</name>
</gene>
<reference evidence="1 2" key="1">
    <citation type="submission" date="2018-05" db="EMBL/GenBank/DDBJ databases">
        <title>genome sequencing of Nitrosopumilus sp. NM25.</title>
        <authorList>
            <person name="Mori K."/>
            <person name="Nakagawa T."/>
        </authorList>
    </citation>
    <scope>NUCLEOTIDE SEQUENCE [LARGE SCALE GENOMIC DNA]</scope>
    <source>
        <strain evidence="1 2">NM25</strain>
    </source>
</reference>
<organism evidence="1 2">
    <name type="scientific">Nitrosopumilus zosterae</name>
    <dbReference type="NCBI Taxonomy" id="718286"/>
    <lineage>
        <taxon>Archaea</taxon>
        <taxon>Nitrososphaerota</taxon>
        <taxon>Nitrososphaeria</taxon>
        <taxon>Nitrosopumilales</taxon>
        <taxon>Nitrosopumilaceae</taxon>
        <taxon>Nitrosopumilus</taxon>
    </lineage>
</organism>
<evidence type="ECO:0000313" key="1">
    <source>
        <dbReference type="EMBL" id="GBH34253.1"/>
    </source>
</evidence>
<dbReference type="EMBL" id="BGKI01000004">
    <property type="protein sequence ID" value="GBH34253.1"/>
    <property type="molecule type" value="Genomic_DNA"/>
</dbReference>
<keyword evidence="2" id="KW-1185">Reference proteome</keyword>
<evidence type="ECO:0000313" key="2">
    <source>
        <dbReference type="Proteomes" id="UP000245829"/>
    </source>
</evidence>
<accession>A0A2S2KRH5</accession>
<dbReference type="RefSeq" id="WP_109876862.1">
    <property type="nucleotide sequence ID" value="NZ_AP026695.1"/>
</dbReference>
<sequence length="90" mass="10597">MYKVYQVIKKFDSRKDHGFSMRPQYARCLEVMNTGEKINAKEFAKEHRGEFVIRRNTLESNLADTHIAFEPNANTNVLYLNPFQNTKPMN</sequence>
<dbReference type="GeneID" id="76208620"/>
<dbReference type="Proteomes" id="UP000245829">
    <property type="component" value="Unassembled WGS sequence"/>
</dbReference>